<dbReference type="CDD" id="cd07814">
    <property type="entry name" value="SRPBCC_CalC_Aha1-like"/>
    <property type="match status" value="1"/>
</dbReference>
<comment type="similarity">
    <text evidence="1">Belongs to the AHA1 family.</text>
</comment>
<dbReference type="Gene3D" id="3.30.530.20">
    <property type="match status" value="2"/>
</dbReference>
<dbReference type="InterPro" id="IPR023393">
    <property type="entry name" value="START-like_dom_sf"/>
</dbReference>
<accession>A0ABU2CBH8</accession>
<feature type="domain" description="Activator of Hsp90 ATPase homologue 1/2-like C-terminal" evidence="2">
    <location>
        <begin position="14"/>
        <end position="151"/>
    </location>
</feature>
<evidence type="ECO:0000256" key="1">
    <source>
        <dbReference type="ARBA" id="ARBA00006817"/>
    </source>
</evidence>
<dbReference type="RefSeq" id="WP_310374988.1">
    <property type="nucleotide sequence ID" value="NZ_JAVDXT010000003.1"/>
</dbReference>
<dbReference type="CDD" id="cd08894">
    <property type="entry name" value="SRPBCC_CalC_Aha1-like_1"/>
    <property type="match status" value="1"/>
</dbReference>
<comment type="caution">
    <text evidence="3">The sequence shown here is derived from an EMBL/GenBank/DDBJ whole genome shotgun (WGS) entry which is preliminary data.</text>
</comment>
<proteinExistence type="inferred from homology"/>
<feature type="domain" description="Activator of Hsp90 ATPase homologue 1/2-like C-terminal" evidence="2">
    <location>
        <begin position="168"/>
        <end position="314"/>
    </location>
</feature>
<dbReference type="EMBL" id="JAVDXT010000003">
    <property type="protein sequence ID" value="MDR7378695.1"/>
    <property type="molecule type" value="Genomic_DNA"/>
</dbReference>
<dbReference type="SUPFAM" id="SSF55961">
    <property type="entry name" value="Bet v1-like"/>
    <property type="match status" value="2"/>
</dbReference>
<dbReference type="InterPro" id="IPR013538">
    <property type="entry name" value="ASHA1/2-like_C"/>
</dbReference>
<evidence type="ECO:0000313" key="3">
    <source>
        <dbReference type="EMBL" id="MDR7378695.1"/>
    </source>
</evidence>
<evidence type="ECO:0000313" key="4">
    <source>
        <dbReference type="Proteomes" id="UP001180487"/>
    </source>
</evidence>
<dbReference type="Pfam" id="PF08327">
    <property type="entry name" value="AHSA1"/>
    <property type="match status" value="2"/>
</dbReference>
<sequence length="318" mass="35261">MESPEIAITRTVHAPRQRVWDMFTQAEHIQHWWGPNGFTNTISAMDVRVGGLWRYVMHGPAGADGSPGTDYTNWIRYAELEAPARMAYAHGGDDPEHAEFHAEVTLQDLGDSTTQVTLRLLLASAEQRAQLVEFGAVQGGEQTLARLDAYVSATPDAQCFAIGHSFPAPLAQVWQAWSEPARFAQWWGPAGCAVQVKKMDFRSGGETHYAMAWPGVPPMWGKFVYGQIVPQQSIEFINSFSNEAGDITRAPFFDDWPLRVFNTVTFSEQAGQTTISLRGGPIQATEAERSRFAGHFDSMTQGFGGTFAQLEAYLLRKE</sequence>
<organism evidence="3 4">
    <name type="scientific">Rhodoferax ferrireducens</name>
    <dbReference type="NCBI Taxonomy" id="192843"/>
    <lineage>
        <taxon>Bacteria</taxon>
        <taxon>Pseudomonadati</taxon>
        <taxon>Pseudomonadota</taxon>
        <taxon>Betaproteobacteria</taxon>
        <taxon>Burkholderiales</taxon>
        <taxon>Comamonadaceae</taxon>
        <taxon>Rhodoferax</taxon>
    </lineage>
</organism>
<dbReference type="Proteomes" id="UP001180487">
    <property type="component" value="Unassembled WGS sequence"/>
</dbReference>
<evidence type="ECO:0000259" key="2">
    <source>
        <dbReference type="Pfam" id="PF08327"/>
    </source>
</evidence>
<name>A0ABU2CBH8_9BURK</name>
<reference evidence="3 4" key="1">
    <citation type="submission" date="2023-07" db="EMBL/GenBank/DDBJ databases">
        <title>Sorghum-associated microbial communities from plants grown in Nebraska, USA.</title>
        <authorList>
            <person name="Schachtman D."/>
        </authorList>
    </citation>
    <scope>NUCLEOTIDE SEQUENCE [LARGE SCALE GENOMIC DNA]</scope>
    <source>
        <strain evidence="3 4">BE313</strain>
    </source>
</reference>
<keyword evidence="4" id="KW-1185">Reference proteome</keyword>
<protein>
    <submittedName>
        <fullName evidence="3">Uncharacterized protein YndB with AHSA1/START domain</fullName>
    </submittedName>
</protein>
<gene>
    <name evidence="3" type="ORF">J2X19_003389</name>
</gene>